<organism evidence="1 2">
    <name type="scientific">Candidatus Nomurabacteria bacterium RIFCSPLOWO2_01_FULL_36_10b</name>
    <dbReference type="NCBI Taxonomy" id="1801766"/>
    <lineage>
        <taxon>Bacteria</taxon>
        <taxon>Candidatus Nomuraibacteriota</taxon>
    </lineage>
</organism>
<evidence type="ECO:0000313" key="2">
    <source>
        <dbReference type="Proteomes" id="UP000179448"/>
    </source>
</evidence>
<evidence type="ECO:0000313" key="1">
    <source>
        <dbReference type="EMBL" id="OGI83349.1"/>
    </source>
</evidence>
<dbReference type="EMBL" id="MFUQ01000019">
    <property type="protein sequence ID" value="OGI83349.1"/>
    <property type="molecule type" value="Genomic_DNA"/>
</dbReference>
<comment type="caution">
    <text evidence="1">The sequence shown here is derived from an EMBL/GenBank/DDBJ whole genome shotgun (WGS) entry which is preliminary data.</text>
</comment>
<accession>A0A1F6WN89</accession>
<proteinExistence type="predicted"/>
<dbReference type="AlphaFoldDB" id="A0A1F6WN89"/>
<reference evidence="1 2" key="1">
    <citation type="journal article" date="2016" name="Nat. Commun.">
        <title>Thousands of microbial genomes shed light on interconnected biogeochemical processes in an aquifer system.</title>
        <authorList>
            <person name="Anantharaman K."/>
            <person name="Brown C.T."/>
            <person name="Hug L.A."/>
            <person name="Sharon I."/>
            <person name="Castelle C.J."/>
            <person name="Probst A.J."/>
            <person name="Thomas B.C."/>
            <person name="Singh A."/>
            <person name="Wilkins M.J."/>
            <person name="Karaoz U."/>
            <person name="Brodie E.L."/>
            <person name="Williams K.H."/>
            <person name="Hubbard S.S."/>
            <person name="Banfield J.F."/>
        </authorList>
    </citation>
    <scope>NUCLEOTIDE SEQUENCE [LARGE SCALE GENOMIC DNA]</scope>
</reference>
<name>A0A1F6WN89_9BACT</name>
<gene>
    <name evidence="1" type="ORF">A2997_02555</name>
</gene>
<dbReference type="STRING" id="1801766.A2997_02555"/>
<sequence length="168" mass="17391">MPKKSNKFKIIIIILVACIVLALVVTQIGGSSKEDTTQSTGLVTVTATGAPVNPGVIANTDAPGQSSELVSLLKNVSSLKLSRDVFSSPVFSALVDISSQVPEDLNPGRRNPFLEIGNEPSLIDQTSLLQDDASDVANGADSDGNNSLDLVGDDALNTFLNSGAPNTP</sequence>
<protein>
    <submittedName>
        <fullName evidence="1">Uncharacterized protein</fullName>
    </submittedName>
</protein>
<dbReference type="Proteomes" id="UP000179448">
    <property type="component" value="Unassembled WGS sequence"/>
</dbReference>